<feature type="domain" description="Rhodanese" evidence="1">
    <location>
        <begin position="19"/>
        <end position="102"/>
    </location>
</feature>
<protein>
    <submittedName>
        <fullName evidence="2">Rhodanese-related sulfurtransferase</fullName>
    </submittedName>
</protein>
<dbReference type="InterPro" id="IPR036873">
    <property type="entry name" value="Rhodanese-like_dom_sf"/>
</dbReference>
<dbReference type="Gene3D" id="3.40.250.10">
    <property type="entry name" value="Rhodanese-like domain"/>
    <property type="match status" value="1"/>
</dbReference>
<dbReference type="SUPFAM" id="SSF52821">
    <property type="entry name" value="Rhodanese/Cell cycle control phosphatase"/>
    <property type="match status" value="1"/>
</dbReference>
<dbReference type="GO" id="GO:0016740">
    <property type="term" value="F:transferase activity"/>
    <property type="evidence" value="ECO:0007669"/>
    <property type="project" value="UniProtKB-KW"/>
</dbReference>
<evidence type="ECO:0000259" key="1">
    <source>
        <dbReference type="PROSITE" id="PS50206"/>
    </source>
</evidence>
<evidence type="ECO:0000313" key="2">
    <source>
        <dbReference type="EMBL" id="RDK83817.1"/>
    </source>
</evidence>
<dbReference type="AlphaFoldDB" id="A0A370Q634"/>
<comment type="caution">
    <text evidence="2">The sequence shown here is derived from an EMBL/GenBank/DDBJ whole genome shotgun (WGS) entry which is preliminary data.</text>
</comment>
<dbReference type="SMART" id="SM00450">
    <property type="entry name" value="RHOD"/>
    <property type="match status" value="1"/>
</dbReference>
<dbReference type="EMBL" id="QRAO01000006">
    <property type="protein sequence ID" value="RDK83817.1"/>
    <property type="molecule type" value="Genomic_DNA"/>
</dbReference>
<dbReference type="RefSeq" id="WP_115124540.1">
    <property type="nucleotide sequence ID" value="NZ_QRAO01000006.1"/>
</dbReference>
<dbReference type="Pfam" id="PF00581">
    <property type="entry name" value="Rhodanese"/>
    <property type="match status" value="1"/>
</dbReference>
<dbReference type="PROSITE" id="PS50206">
    <property type="entry name" value="RHODANESE_3"/>
    <property type="match status" value="1"/>
</dbReference>
<dbReference type="CDD" id="cd00158">
    <property type="entry name" value="RHOD"/>
    <property type="match status" value="1"/>
</dbReference>
<dbReference type="Proteomes" id="UP000255317">
    <property type="component" value="Unassembled WGS sequence"/>
</dbReference>
<evidence type="ECO:0000313" key="3">
    <source>
        <dbReference type="Proteomes" id="UP000255317"/>
    </source>
</evidence>
<proteinExistence type="predicted"/>
<dbReference type="PANTHER" id="PTHR43031">
    <property type="entry name" value="FAD-DEPENDENT OXIDOREDUCTASE"/>
    <property type="match status" value="1"/>
</dbReference>
<reference evidence="2 3" key="1">
    <citation type="submission" date="2018-07" db="EMBL/GenBank/DDBJ databases">
        <title>Genomic Encyclopedia of Type Strains, Phase IV (KMG-IV): sequencing the most valuable type-strain genomes for metagenomic binning, comparative biology and taxonomic classification.</title>
        <authorList>
            <person name="Goeker M."/>
        </authorList>
    </citation>
    <scope>NUCLEOTIDE SEQUENCE [LARGE SCALE GENOMIC DNA]</scope>
    <source>
        <strain evidence="2 3">DSM 101478</strain>
    </source>
</reference>
<name>A0A370Q634_9FLAO</name>
<dbReference type="InterPro" id="IPR001763">
    <property type="entry name" value="Rhodanese-like_dom"/>
</dbReference>
<dbReference type="OrthoDB" id="9800872at2"/>
<gene>
    <name evidence="2" type="ORF">C8D94_10630</name>
</gene>
<dbReference type="PANTHER" id="PTHR43031:SF1">
    <property type="entry name" value="PYRIDINE NUCLEOTIDE-DISULPHIDE OXIDOREDUCTASE"/>
    <property type="match status" value="1"/>
</dbReference>
<accession>A0A370Q634</accession>
<sequence length="102" mass="11009">MGLLNFLFGNKTKKIQDFKNRDAVILDVRSKAEYDSGAIPGSKHIPLQQVASKVATIKKWNKPVITCCASGVRSGSAAAILKSNGVEAMNGGGWQSLYRKLD</sequence>
<organism evidence="2 3">
    <name type="scientific">Marinirhabdus gelatinilytica</name>
    <dbReference type="NCBI Taxonomy" id="1703343"/>
    <lineage>
        <taxon>Bacteria</taxon>
        <taxon>Pseudomonadati</taxon>
        <taxon>Bacteroidota</taxon>
        <taxon>Flavobacteriia</taxon>
        <taxon>Flavobacteriales</taxon>
        <taxon>Flavobacteriaceae</taxon>
    </lineage>
</organism>
<dbReference type="InterPro" id="IPR050229">
    <property type="entry name" value="GlpE_sulfurtransferase"/>
</dbReference>
<keyword evidence="2" id="KW-0808">Transferase</keyword>
<keyword evidence="3" id="KW-1185">Reference proteome</keyword>